<evidence type="ECO:0000256" key="1">
    <source>
        <dbReference type="SAM" id="MobiDB-lite"/>
    </source>
</evidence>
<feature type="chain" id="PRO_5021032327" description="Tetratricopeptide repeat protein" evidence="2">
    <location>
        <begin position="29"/>
        <end position="552"/>
    </location>
</feature>
<evidence type="ECO:0000313" key="4">
    <source>
        <dbReference type="Proteomes" id="UP000295399"/>
    </source>
</evidence>
<protein>
    <recommendedName>
        <fullName evidence="5">Tetratricopeptide repeat protein</fullName>
    </recommendedName>
</protein>
<feature type="signal peptide" evidence="2">
    <location>
        <begin position="1"/>
        <end position="28"/>
    </location>
</feature>
<name>A0A4R2P908_RHOSA</name>
<organism evidence="3 4">
    <name type="scientific">Rhodothalassium salexigens DSM 2132</name>
    <dbReference type="NCBI Taxonomy" id="1188247"/>
    <lineage>
        <taxon>Bacteria</taxon>
        <taxon>Pseudomonadati</taxon>
        <taxon>Pseudomonadota</taxon>
        <taxon>Alphaproteobacteria</taxon>
        <taxon>Rhodothalassiales</taxon>
        <taxon>Rhodothalassiaceae</taxon>
        <taxon>Rhodothalassium</taxon>
    </lineage>
</organism>
<dbReference type="InterPro" id="IPR011990">
    <property type="entry name" value="TPR-like_helical_dom_sf"/>
</dbReference>
<comment type="caution">
    <text evidence="3">The sequence shown here is derived from an EMBL/GenBank/DDBJ whole genome shotgun (WGS) entry which is preliminary data.</text>
</comment>
<keyword evidence="4" id="KW-1185">Reference proteome</keyword>
<proteinExistence type="predicted"/>
<dbReference type="Proteomes" id="UP000295399">
    <property type="component" value="Unassembled WGS sequence"/>
</dbReference>
<accession>A0A4R2P908</accession>
<sequence>MTPAGARSPLCLAALALGLGTSWGASWAAAAQEPPVPPPTEDAAPPAARLPDTRAVDDPGAQAAPWVDAWRALSAAQADGARAARLLDLVDRVLAYDSLPERHRALAQFLRAAALVRAGEPEAARALLWRLYDDGRHYPDGLITLLQLERQLGGVAGEGRALTALARTYPFAAQKLNPAYAVSVLGRLHRAAEAGELPARQADQPPRHLALLDALYKAGVEPVTAEGLSPDFFYEDLIAHYVDRGDLAAARRLALRVRSYRVLVDLKIDRRFEPLWGVVDALVVPDLAAAGRKALAHAREQAARLPDAPAAQLRLVEELIRVGDFAGALEDARIALARFGDGGDEKSLYFLDNMIVYALVALGRDDAARERMAELLDLDLATHPDVLNQWINYGFVLADLGDADAAIDLARRARAQQVNPLSPYGAGFVRAVEVCALDLLDREDESAETMAWFDANPMVNAEATAYALACRGDDAGLAALFKARLADPEQRGPALRTLSAHRINGPTDGAIHARVFAALDRLRADPEVMTAARAAGRLTDQPLDLAFVNALE</sequence>
<evidence type="ECO:0008006" key="5">
    <source>
        <dbReference type="Google" id="ProtNLM"/>
    </source>
</evidence>
<gene>
    <name evidence="3" type="ORF">EV659_11371</name>
</gene>
<evidence type="ECO:0000256" key="2">
    <source>
        <dbReference type="SAM" id="SignalP"/>
    </source>
</evidence>
<dbReference type="SUPFAM" id="SSF48452">
    <property type="entry name" value="TPR-like"/>
    <property type="match status" value="1"/>
</dbReference>
<reference evidence="3 4" key="1">
    <citation type="submission" date="2019-03" db="EMBL/GenBank/DDBJ databases">
        <title>Genomic Encyclopedia of Type Strains, Phase IV (KMG-IV): sequencing the most valuable type-strain genomes for metagenomic binning, comparative biology and taxonomic classification.</title>
        <authorList>
            <person name="Goeker M."/>
        </authorList>
    </citation>
    <scope>NUCLEOTIDE SEQUENCE [LARGE SCALE GENOMIC DNA]</scope>
    <source>
        <strain evidence="3 4">DSM 2132</strain>
    </source>
</reference>
<evidence type="ECO:0000313" key="3">
    <source>
        <dbReference type="EMBL" id="TCP30818.1"/>
    </source>
</evidence>
<keyword evidence="2" id="KW-0732">Signal</keyword>
<feature type="region of interest" description="Disordered" evidence="1">
    <location>
        <begin position="29"/>
        <end position="60"/>
    </location>
</feature>
<dbReference type="EMBL" id="SLXO01000013">
    <property type="protein sequence ID" value="TCP30818.1"/>
    <property type="molecule type" value="Genomic_DNA"/>
</dbReference>
<dbReference type="InParanoid" id="A0A4R2P908"/>
<dbReference type="Gene3D" id="1.25.40.10">
    <property type="entry name" value="Tetratricopeptide repeat domain"/>
    <property type="match status" value="1"/>
</dbReference>
<dbReference type="AlphaFoldDB" id="A0A4R2P908"/>